<evidence type="ECO:0000313" key="2">
    <source>
        <dbReference type="EMBL" id="KAF3340477.1"/>
    </source>
</evidence>
<dbReference type="EMBL" id="SWLB01000003">
    <property type="protein sequence ID" value="KAF3340477.1"/>
    <property type="molecule type" value="Genomic_DNA"/>
</dbReference>
<protein>
    <submittedName>
        <fullName evidence="2">Uncharacterized protein</fullName>
    </submittedName>
</protein>
<feature type="compositionally biased region" description="Basic and acidic residues" evidence="1">
    <location>
        <begin position="64"/>
        <end position="77"/>
    </location>
</feature>
<accession>A0A833RJ40</accession>
<sequence>MMFDLFSPSSSSTKKRICKDQQLGDYDEDGVNLKLYLAPPCSLDLKLSLLPTRTSALLPTHRNPTLEDGPKRNEGRSAKTTPLIRPPDPAFFSLALTPPPDPPLPHPADQAARPRLLLSRSDPAA</sequence>
<proteinExistence type="predicted"/>
<feature type="compositionally biased region" description="Pro residues" evidence="1">
    <location>
        <begin position="97"/>
        <end position="106"/>
    </location>
</feature>
<reference evidence="2" key="1">
    <citation type="submission" date="2020-01" db="EMBL/GenBank/DDBJ databases">
        <title>Genome sequence of Kobresia littledalei, the first chromosome-level genome in the family Cyperaceae.</title>
        <authorList>
            <person name="Qu G."/>
        </authorList>
    </citation>
    <scope>NUCLEOTIDE SEQUENCE</scope>
    <source>
        <strain evidence="2">C.B.Clarke</strain>
        <tissue evidence="2">Leaf</tissue>
    </source>
</reference>
<evidence type="ECO:0000313" key="3">
    <source>
        <dbReference type="Proteomes" id="UP000623129"/>
    </source>
</evidence>
<name>A0A833RJ40_9POAL</name>
<dbReference type="AlphaFoldDB" id="A0A833RJ40"/>
<feature type="region of interest" description="Disordered" evidence="1">
    <location>
        <begin position="53"/>
        <end position="125"/>
    </location>
</feature>
<gene>
    <name evidence="2" type="ORF">FCM35_KLT16248</name>
</gene>
<dbReference type="Proteomes" id="UP000623129">
    <property type="component" value="Unassembled WGS sequence"/>
</dbReference>
<comment type="caution">
    <text evidence="2">The sequence shown here is derived from an EMBL/GenBank/DDBJ whole genome shotgun (WGS) entry which is preliminary data.</text>
</comment>
<evidence type="ECO:0000256" key="1">
    <source>
        <dbReference type="SAM" id="MobiDB-lite"/>
    </source>
</evidence>
<keyword evidence="3" id="KW-1185">Reference proteome</keyword>
<organism evidence="2 3">
    <name type="scientific">Carex littledalei</name>
    <dbReference type="NCBI Taxonomy" id="544730"/>
    <lineage>
        <taxon>Eukaryota</taxon>
        <taxon>Viridiplantae</taxon>
        <taxon>Streptophyta</taxon>
        <taxon>Embryophyta</taxon>
        <taxon>Tracheophyta</taxon>
        <taxon>Spermatophyta</taxon>
        <taxon>Magnoliopsida</taxon>
        <taxon>Liliopsida</taxon>
        <taxon>Poales</taxon>
        <taxon>Cyperaceae</taxon>
        <taxon>Cyperoideae</taxon>
        <taxon>Cariceae</taxon>
        <taxon>Carex</taxon>
        <taxon>Carex subgen. Euthyceras</taxon>
    </lineage>
</organism>